<reference evidence="2" key="1">
    <citation type="submission" date="2021-02" db="EMBL/GenBank/DDBJ databases">
        <authorList>
            <person name="Nowell W R."/>
        </authorList>
    </citation>
    <scope>NUCLEOTIDE SEQUENCE</scope>
</reference>
<evidence type="ECO:0000313" key="3">
    <source>
        <dbReference type="Proteomes" id="UP000663866"/>
    </source>
</evidence>
<dbReference type="AlphaFoldDB" id="A0A821D2M2"/>
<proteinExistence type="predicted"/>
<feature type="non-terminal residue" evidence="2">
    <location>
        <position position="1"/>
    </location>
</feature>
<evidence type="ECO:0000256" key="1">
    <source>
        <dbReference type="SAM" id="MobiDB-lite"/>
    </source>
</evidence>
<keyword evidence="3" id="KW-1185">Reference proteome</keyword>
<sequence length="65" mass="6935">SASQVPHMSSGYGSTSAPGGGTQSNQPTPEELTVQRIVNNCNQSLLSNKPIDFEIKPNNGQQTQY</sequence>
<dbReference type="Proteomes" id="UP000663866">
    <property type="component" value="Unassembled WGS sequence"/>
</dbReference>
<comment type="caution">
    <text evidence="2">The sequence shown here is derived from an EMBL/GenBank/DDBJ whole genome shotgun (WGS) entry which is preliminary data.</text>
</comment>
<name>A0A821D2M2_9BILA</name>
<accession>A0A821D2M2</accession>
<gene>
    <name evidence="2" type="ORF">OVN521_LOCUS45672</name>
</gene>
<dbReference type="EMBL" id="CAJOBG010076212">
    <property type="protein sequence ID" value="CAF4614508.1"/>
    <property type="molecule type" value="Genomic_DNA"/>
</dbReference>
<feature type="region of interest" description="Disordered" evidence="1">
    <location>
        <begin position="1"/>
        <end position="32"/>
    </location>
</feature>
<feature type="compositionally biased region" description="Polar residues" evidence="1">
    <location>
        <begin position="1"/>
        <end position="28"/>
    </location>
</feature>
<protein>
    <submittedName>
        <fullName evidence="2">Uncharacterized protein</fullName>
    </submittedName>
</protein>
<evidence type="ECO:0000313" key="2">
    <source>
        <dbReference type="EMBL" id="CAF4614508.1"/>
    </source>
</evidence>
<organism evidence="2 3">
    <name type="scientific">Rotaria magnacalcarata</name>
    <dbReference type="NCBI Taxonomy" id="392030"/>
    <lineage>
        <taxon>Eukaryota</taxon>
        <taxon>Metazoa</taxon>
        <taxon>Spiralia</taxon>
        <taxon>Gnathifera</taxon>
        <taxon>Rotifera</taxon>
        <taxon>Eurotatoria</taxon>
        <taxon>Bdelloidea</taxon>
        <taxon>Philodinida</taxon>
        <taxon>Philodinidae</taxon>
        <taxon>Rotaria</taxon>
    </lineage>
</organism>